<dbReference type="Proteomes" id="UP001595817">
    <property type="component" value="Unassembled WGS sequence"/>
</dbReference>
<accession>A0ABV8X2V0</accession>
<organism evidence="1 2">
    <name type="scientific">Chungangia koreensis</name>
    <dbReference type="NCBI Taxonomy" id="752657"/>
    <lineage>
        <taxon>Bacteria</taxon>
        <taxon>Bacillati</taxon>
        <taxon>Bacillota</taxon>
        <taxon>Bacilli</taxon>
        <taxon>Lactobacillales</taxon>
        <taxon>Chungangia</taxon>
    </lineage>
</organism>
<evidence type="ECO:0000313" key="2">
    <source>
        <dbReference type="Proteomes" id="UP001595817"/>
    </source>
</evidence>
<reference evidence="2" key="1">
    <citation type="journal article" date="2019" name="Int. J. Syst. Evol. Microbiol.">
        <title>The Global Catalogue of Microorganisms (GCM) 10K type strain sequencing project: providing services to taxonomists for standard genome sequencing and annotation.</title>
        <authorList>
            <consortium name="The Broad Institute Genomics Platform"/>
            <consortium name="The Broad Institute Genome Sequencing Center for Infectious Disease"/>
            <person name="Wu L."/>
            <person name="Ma J."/>
        </authorList>
    </citation>
    <scope>NUCLEOTIDE SEQUENCE [LARGE SCALE GENOMIC DNA]</scope>
    <source>
        <strain evidence="2">CCUG 59778</strain>
    </source>
</reference>
<name>A0ABV8X2V0_9LACT</name>
<comment type="caution">
    <text evidence="1">The sequence shown here is derived from an EMBL/GenBank/DDBJ whole genome shotgun (WGS) entry which is preliminary data.</text>
</comment>
<keyword evidence="2" id="KW-1185">Reference proteome</keyword>
<evidence type="ECO:0000313" key="1">
    <source>
        <dbReference type="EMBL" id="MFC4409623.1"/>
    </source>
</evidence>
<gene>
    <name evidence="1" type="ORF">ACFOZY_04120</name>
</gene>
<dbReference type="EMBL" id="JBHSEC010000003">
    <property type="protein sequence ID" value="MFC4409623.1"/>
    <property type="molecule type" value="Genomic_DNA"/>
</dbReference>
<protein>
    <submittedName>
        <fullName evidence="1">Uncharacterized protein</fullName>
    </submittedName>
</protein>
<sequence>MKVYNHFGEVYNKAGEVYNYAREVYNQINPVRSTDLMNDENAGLQQFVQGLQLNGESLQPF</sequence>
<proteinExistence type="predicted"/>